<reference evidence="7 9" key="1">
    <citation type="journal article" date="2021" name="ISME Commun">
        <title>Automated analysis of genomic sequences facilitates high-throughput and comprehensive description of bacteria.</title>
        <authorList>
            <person name="Hitch T.C.A."/>
        </authorList>
    </citation>
    <scope>NUCLEOTIDE SEQUENCE [LARGE SCALE GENOMIC DNA]</scope>
    <source>
        <strain evidence="7 9">Sanger_19</strain>
    </source>
</reference>
<accession>A0AAW4WHG5</accession>
<reference evidence="6" key="2">
    <citation type="submission" date="2021-10" db="EMBL/GenBank/DDBJ databases">
        <title>Anaerobic single-cell dispensing facilitates the cultivation of human gut bacteria.</title>
        <authorList>
            <person name="Afrizal A."/>
        </authorList>
    </citation>
    <scope>NUCLEOTIDE SEQUENCE</scope>
    <source>
        <strain evidence="6">CLA-AA-H204</strain>
    </source>
</reference>
<keyword evidence="6" id="KW-0282">Flagellum</keyword>
<dbReference type="Pfam" id="PF02049">
    <property type="entry name" value="FliE"/>
    <property type="match status" value="1"/>
</dbReference>
<evidence type="ECO:0000256" key="1">
    <source>
        <dbReference type="ARBA" id="ARBA00004117"/>
    </source>
</evidence>
<dbReference type="RefSeq" id="WP_022243316.1">
    <property type="nucleotide sequence ID" value="NZ_JAJEQW010000003.1"/>
</dbReference>
<keyword evidence="9" id="KW-1185">Reference proteome</keyword>
<evidence type="ECO:0000256" key="5">
    <source>
        <dbReference type="NCBIfam" id="TIGR00205"/>
    </source>
</evidence>
<dbReference type="GO" id="GO:0005198">
    <property type="term" value="F:structural molecule activity"/>
    <property type="evidence" value="ECO:0007669"/>
    <property type="project" value="UniProtKB-UniRule"/>
</dbReference>
<gene>
    <name evidence="4 6" type="primary">fliE</name>
    <name evidence="6" type="ORF">LKD47_04615</name>
    <name evidence="7" type="ORF">OCV43_07845</name>
</gene>
<reference evidence="7" key="3">
    <citation type="submission" date="2022-09" db="EMBL/GenBank/DDBJ databases">
        <authorList>
            <person name="Hitch T.C.A."/>
        </authorList>
    </citation>
    <scope>NUCLEOTIDE SEQUENCE</scope>
    <source>
        <strain evidence="7">Sanger_19</strain>
    </source>
</reference>
<dbReference type="Proteomes" id="UP001209666">
    <property type="component" value="Unassembled WGS sequence"/>
</dbReference>
<dbReference type="PANTHER" id="PTHR34653:SF1">
    <property type="entry name" value="FLAGELLAR HOOK-BASAL BODY COMPLEX PROTEIN FLIE"/>
    <property type="match status" value="1"/>
</dbReference>
<evidence type="ECO:0000256" key="2">
    <source>
        <dbReference type="ARBA" id="ARBA00009272"/>
    </source>
</evidence>
<dbReference type="InterPro" id="IPR001624">
    <property type="entry name" value="FliE"/>
</dbReference>
<evidence type="ECO:0000313" key="6">
    <source>
        <dbReference type="EMBL" id="MCC2241590.1"/>
    </source>
</evidence>
<keyword evidence="3 4" id="KW-0975">Bacterial flagellum</keyword>
<keyword evidence="6" id="KW-0966">Cell projection</keyword>
<evidence type="ECO:0000256" key="4">
    <source>
        <dbReference type="HAMAP-Rule" id="MF_00724"/>
    </source>
</evidence>
<evidence type="ECO:0000313" key="7">
    <source>
        <dbReference type="EMBL" id="MCU6717185.1"/>
    </source>
</evidence>
<dbReference type="GO" id="GO:0009425">
    <property type="term" value="C:bacterial-type flagellum basal body"/>
    <property type="evidence" value="ECO:0007669"/>
    <property type="project" value="UniProtKB-SubCell"/>
</dbReference>
<name>A0AAW4WHG5_9FIRM</name>
<keyword evidence="6" id="KW-0969">Cilium</keyword>
<protein>
    <recommendedName>
        <fullName evidence="4 5">Flagellar hook-basal body complex protein FliE</fullName>
    </recommendedName>
</protein>
<dbReference type="EMBL" id="JAOQKI010000009">
    <property type="protein sequence ID" value="MCU6717185.1"/>
    <property type="molecule type" value="Genomic_DNA"/>
</dbReference>
<proteinExistence type="inferred from homology"/>
<evidence type="ECO:0000256" key="3">
    <source>
        <dbReference type="ARBA" id="ARBA00023143"/>
    </source>
</evidence>
<dbReference type="PANTHER" id="PTHR34653">
    <property type="match status" value="1"/>
</dbReference>
<dbReference type="HAMAP" id="MF_00724">
    <property type="entry name" value="FliE"/>
    <property type="match status" value="1"/>
</dbReference>
<organism evidence="6 8">
    <name type="scientific">Roseburia amylophila</name>
    <dbReference type="NCBI Taxonomy" id="2981794"/>
    <lineage>
        <taxon>Bacteria</taxon>
        <taxon>Bacillati</taxon>
        <taxon>Bacillota</taxon>
        <taxon>Clostridia</taxon>
        <taxon>Lachnospirales</taxon>
        <taxon>Lachnospiraceae</taxon>
        <taxon>Roseburia</taxon>
    </lineage>
</organism>
<evidence type="ECO:0000313" key="8">
    <source>
        <dbReference type="Proteomes" id="UP001198893"/>
    </source>
</evidence>
<comment type="similarity">
    <text evidence="2 4">Belongs to the FliE family.</text>
</comment>
<evidence type="ECO:0000313" key="9">
    <source>
        <dbReference type="Proteomes" id="UP001209666"/>
    </source>
</evidence>
<dbReference type="AlphaFoldDB" id="A0AAW4WHG5"/>
<comment type="subcellular location">
    <subcellularLocation>
        <location evidence="1 4">Bacterial flagellum basal body</location>
    </subcellularLocation>
</comment>
<sequence length="103" mass="11364">MNVNVLTGVSSDVFNTQNAAATQQSNSAESFDNILATAMNMVKETNNYQNNAEEEEIKFALGESTNTHELLVAQEKANIALSYTVAVRDKVIDAYKEIMNMQI</sequence>
<dbReference type="EMBL" id="JAJEQW010000003">
    <property type="protein sequence ID" value="MCC2241590.1"/>
    <property type="molecule type" value="Genomic_DNA"/>
</dbReference>
<dbReference type="GO" id="GO:0071973">
    <property type="term" value="P:bacterial-type flagellum-dependent cell motility"/>
    <property type="evidence" value="ECO:0007669"/>
    <property type="project" value="InterPro"/>
</dbReference>
<dbReference type="NCBIfam" id="TIGR00205">
    <property type="entry name" value="fliE"/>
    <property type="match status" value="1"/>
</dbReference>
<comment type="caution">
    <text evidence="6">The sequence shown here is derived from an EMBL/GenBank/DDBJ whole genome shotgun (WGS) entry which is preliminary data.</text>
</comment>
<dbReference type="Proteomes" id="UP001198893">
    <property type="component" value="Unassembled WGS sequence"/>
</dbReference>
<dbReference type="GO" id="GO:0003774">
    <property type="term" value="F:cytoskeletal motor activity"/>
    <property type="evidence" value="ECO:0007669"/>
    <property type="project" value="InterPro"/>
</dbReference>